<reference evidence="4" key="1">
    <citation type="submission" date="2016-11" db="UniProtKB">
        <authorList>
            <consortium name="WormBaseParasite"/>
        </authorList>
    </citation>
    <scope>IDENTIFICATION</scope>
</reference>
<feature type="coiled-coil region" evidence="1">
    <location>
        <begin position="188"/>
        <end position="215"/>
    </location>
</feature>
<feature type="coiled-coil region" evidence="1">
    <location>
        <begin position="384"/>
        <end position="455"/>
    </location>
</feature>
<keyword evidence="3" id="KW-1185">Reference proteome</keyword>
<keyword evidence="1" id="KW-0175">Coiled coil</keyword>
<dbReference type="Proteomes" id="UP000095280">
    <property type="component" value="Unplaced"/>
</dbReference>
<feature type="region of interest" description="Disordered" evidence="2">
    <location>
        <begin position="45"/>
        <end position="72"/>
    </location>
</feature>
<evidence type="ECO:0000313" key="3">
    <source>
        <dbReference type="Proteomes" id="UP000095280"/>
    </source>
</evidence>
<accession>A0A1I8FX65</accession>
<evidence type="ECO:0000256" key="2">
    <source>
        <dbReference type="SAM" id="MobiDB-lite"/>
    </source>
</evidence>
<evidence type="ECO:0000313" key="4">
    <source>
        <dbReference type="WBParaSite" id="maker-uti_cns_0000169-snap-gene-0.8-mRNA-1"/>
    </source>
</evidence>
<feature type="region of interest" description="Disordered" evidence="2">
    <location>
        <begin position="215"/>
        <end position="242"/>
    </location>
</feature>
<feature type="coiled-coil region" evidence="1">
    <location>
        <begin position="283"/>
        <end position="317"/>
    </location>
</feature>
<sequence>LSIVHRSCYRAQCLCSDSASCAQDETEANLASSASAAAAATGASSHTAQSAASHFPSGWQPQHRRMASSTSSTAWRLGEQVAIGNRRLLEQVLEEWDKRYADQLLSLQQREMRPHSDEAGNGHAADAGGVGDSMDSEDFSFQLETCETCRNCCLDRFLQQMREIEARSLTKLQSVGQLVRELEDFEGTTRWQEQMRDLEFEKSRLEEKTRVLELQQQSRLLSNGHPRRQPQSSGMMRNTSSNSKFHKFTTLTVVDDDIFADEDEAELNTKQDPELAASSSSMSMASRLELDKANAEVTQLKQQLKELQNQLEKEKASSVKPATVEHSEAQTDLIVACVDKNDELVLIERPTNSTNSTSEEEEARRLLEISRAIAHSVVSCAESSVGLEEQLAKANKRCEQLTADNSRLTNEMDQVRQELKAEFQAEMVRREAQWLAECEAKLAAHQARLEAVRDASCGTEFG</sequence>
<name>A0A1I8FX65_9PLAT</name>
<protein>
    <submittedName>
        <fullName evidence="4">GRIP domain-containing protein</fullName>
    </submittedName>
</protein>
<feature type="compositionally biased region" description="Polar residues" evidence="2">
    <location>
        <begin position="229"/>
        <end position="242"/>
    </location>
</feature>
<proteinExistence type="predicted"/>
<organism evidence="3 4">
    <name type="scientific">Macrostomum lignano</name>
    <dbReference type="NCBI Taxonomy" id="282301"/>
    <lineage>
        <taxon>Eukaryota</taxon>
        <taxon>Metazoa</taxon>
        <taxon>Spiralia</taxon>
        <taxon>Lophotrochozoa</taxon>
        <taxon>Platyhelminthes</taxon>
        <taxon>Rhabditophora</taxon>
        <taxon>Macrostomorpha</taxon>
        <taxon>Macrostomida</taxon>
        <taxon>Macrostomidae</taxon>
        <taxon>Macrostomum</taxon>
    </lineage>
</organism>
<dbReference type="WBParaSite" id="maker-uti_cns_0000169-snap-gene-0.8-mRNA-1">
    <property type="protein sequence ID" value="maker-uti_cns_0000169-snap-gene-0.8-mRNA-1"/>
    <property type="gene ID" value="maker-uti_cns_0000169-snap-gene-0.8"/>
</dbReference>
<evidence type="ECO:0000256" key="1">
    <source>
        <dbReference type="SAM" id="Coils"/>
    </source>
</evidence>
<feature type="compositionally biased region" description="Low complexity" evidence="2">
    <location>
        <begin position="45"/>
        <end position="54"/>
    </location>
</feature>
<dbReference type="AlphaFoldDB" id="A0A1I8FX65"/>